<protein>
    <submittedName>
        <fullName evidence="2">Nuclear transport factor 2 family protein</fullName>
    </submittedName>
</protein>
<dbReference type="RefSeq" id="WP_308473778.1">
    <property type="nucleotide sequence ID" value="NZ_OY726394.1"/>
</dbReference>
<organism evidence="2 3">
    <name type="scientific">[Mycobacterium] kokjensenii</name>
    <dbReference type="NCBI Taxonomy" id="3064287"/>
    <lineage>
        <taxon>Bacteria</taxon>
        <taxon>Bacillati</taxon>
        <taxon>Actinomycetota</taxon>
        <taxon>Actinomycetes</taxon>
        <taxon>Mycobacteriales</taxon>
        <taxon>Mycobacteriaceae</taxon>
        <taxon>Mycolicibacter</taxon>
    </lineage>
</organism>
<dbReference type="EMBL" id="OY726394">
    <property type="protein sequence ID" value="CAJ1502928.1"/>
    <property type="molecule type" value="Genomic_DNA"/>
</dbReference>
<evidence type="ECO:0000313" key="2">
    <source>
        <dbReference type="EMBL" id="CAJ1502928.1"/>
    </source>
</evidence>
<evidence type="ECO:0000259" key="1">
    <source>
        <dbReference type="Pfam" id="PF13577"/>
    </source>
</evidence>
<feature type="domain" description="SnoaL-like" evidence="1">
    <location>
        <begin position="3"/>
        <end position="125"/>
    </location>
</feature>
<dbReference type="Pfam" id="PF13577">
    <property type="entry name" value="SnoaL_4"/>
    <property type="match status" value="1"/>
</dbReference>
<dbReference type="InterPro" id="IPR037401">
    <property type="entry name" value="SnoaL-like"/>
</dbReference>
<sequence length="137" mass="15266">MTDLQDQHDIAAVLIRYATGIDRRDWELFATVFAEQCDLDYGEIGRWTTAAEVTEFMRLSHQAAGHTLHRISNIAVDVDGDRAVSRCYVDALVFAADNQTGAHAVGFYDDDLMRTAAGWRIAKRRFTAVRVDMVGGA</sequence>
<name>A0ABN9NDV5_9MYCO</name>
<gene>
    <name evidence="2" type="ORF">MU0083_003056</name>
</gene>
<dbReference type="Proteomes" id="UP001190336">
    <property type="component" value="Chromosome"/>
</dbReference>
<accession>A0ABN9NDV5</accession>
<dbReference type="Gene3D" id="3.10.450.50">
    <property type="match status" value="1"/>
</dbReference>
<dbReference type="InterPro" id="IPR032710">
    <property type="entry name" value="NTF2-like_dom_sf"/>
</dbReference>
<proteinExistence type="predicted"/>
<reference evidence="2 3" key="1">
    <citation type="submission" date="2023-08" db="EMBL/GenBank/DDBJ databases">
        <authorList>
            <person name="Folkvardsen B D."/>
            <person name="Norman A."/>
        </authorList>
    </citation>
    <scope>NUCLEOTIDE SEQUENCE [LARGE SCALE GENOMIC DNA]</scope>
    <source>
        <strain evidence="2 3">Mu0083</strain>
    </source>
</reference>
<dbReference type="CDD" id="cd00531">
    <property type="entry name" value="NTF2_like"/>
    <property type="match status" value="1"/>
</dbReference>
<keyword evidence="3" id="KW-1185">Reference proteome</keyword>
<dbReference type="SUPFAM" id="SSF54427">
    <property type="entry name" value="NTF2-like"/>
    <property type="match status" value="1"/>
</dbReference>
<evidence type="ECO:0000313" key="3">
    <source>
        <dbReference type="Proteomes" id="UP001190336"/>
    </source>
</evidence>